<evidence type="ECO:0000256" key="4">
    <source>
        <dbReference type="ARBA" id="ARBA00023015"/>
    </source>
</evidence>
<protein>
    <recommendedName>
        <fullName evidence="6">Transcription antitermination protein NusB</fullName>
    </recommendedName>
    <alternativeName>
        <fullName evidence="6">Antitermination factor NusB</fullName>
    </alternativeName>
</protein>
<dbReference type="Proteomes" id="UP001597206">
    <property type="component" value="Unassembled WGS sequence"/>
</dbReference>
<dbReference type="EMBL" id="JBHTLN010000002">
    <property type="protein sequence ID" value="MFD1123243.1"/>
    <property type="molecule type" value="Genomic_DNA"/>
</dbReference>
<evidence type="ECO:0000256" key="6">
    <source>
        <dbReference type="HAMAP-Rule" id="MF_00073"/>
    </source>
</evidence>
<accession>A0ABW3PC24</accession>
<evidence type="ECO:0000256" key="2">
    <source>
        <dbReference type="ARBA" id="ARBA00022814"/>
    </source>
</evidence>
<dbReference type="NCBIfam" id="TIGR01951">
    <property type="entry name" value="nusB"/>
    <property type="match status" value="1"/>
</dbReference>
<keyword evidence="4 6" id="KW-0805">Transcription regulation</keyword>
<organism evidence="9 10">
    <name type="scientific">Methylophilus flavus</name>
    <dbReference type="NCBI Taxonomy" id="640084"/>
    <lineage>
        <taxon>Bacteria</taxon>
        <taxon>Pseudomonadati</taxon>
        <taxon>Pseudomonadota</taxon>
        <taxon>Betaproteobacteria</taxon>
        <taxon>Nitrosomonadales</taxon>
        <taxon>Methylophilaceae</taxon>
        <taxon>Methylophilus</taxon>
    </lineage>
</organism>
<feature type="domain" description="NusB/RsmB/TIM44" evidence="8">
    <location>
        <begin position="30"/>
        <end position="154"/>
    </location>
</feature>
<dbReference type="InterPro" id="IPR011605">
    <property type="entry name" value="NusB_fam"/>
</dbReference>
<dbReference type="HAMAP" id="MF_00073">
    <property type="entry name" value="NusB"/>
    <property type="match status" value="1"/>
</dbReference>
<keyword evidence="5 6" id="KW-0804">Transcription</keyword>
<sequence>MSQDQATGKPQASDKPQASPAKGKGSKNRRKSRELALKALYRNRMNAGDVKQLRLDSLDDPDYTKADEGYFKQLLTGVLDHTADVDNMISQFIDRQLDELSPIEHAILRISGYELMFDVSIPYRVVINEGVELAKTYGGIDGHKYINGVLDKIAAQVRPQEFKR</sequence>
<keyword evidence="10" id="KW-1185">Reference proteome</keyword>
<evidence type="ECO:0000256" key="3">
    <source>
        <dbReference type="ARBA" id="ARBA00022884"/>
    </source>
</evidence>
<dbReference type="PANTHER" id="PTHR11078">
    <property type="entry name" value="N UTILIZATION SUBSTANCE PROTEIN B-RELATED"/>
    <property type="match status" value="1"/>
</dbReference>
<comment type="caution">
    <text evidence="9">The sequence shown here is derived from an EMBL/GenBank/DDBJ whole genome shotgun (WGS) entry which is preliminary data.</text>
</comment>
<feature type="compositionally biased region" description="Polar residues" evidence="7">
    <location>
        <begin position="1"/>
        <end position="16"/>
    </location>
</feature>
<reference evidence="10" key="1">
    <citation type="journal article" date="2019" name="Int. J. Syst. Evol. Microbiol.">
        <title>The Global Catalogue of Microorganisms (GCM) 10K type strain sequencing project: providing services to taxonomists for standard genome sequencing and annotation.</title>
        <authorList>
            <consortium name="The Broad Institute Genomics Platform"/>
            <consortium name="The Broad Institute Genome Sequencing Center for Infectious Disease"/>
            <person name="Wu L."/>
            <person name="Ma J."/>
        </authorList>
    </citation>
    <scope>NUCLEOTIDE SEQUENCE [LARGE SCALE GENOMIC DNA]</scope>
    <source>
        <strain evidence="10">CCUG 58411</strain>
    </source>
</reference>
<dbReference type="InterPro" id="IPR035926">
    <property type="entry name" value="NusB-like_sf"/>
</dbReference>
<proteinExistence type="inferred from homology"/>
<name>A0ABW3PC24_9PROT</name>
<evidence type="ECO:0000256" key="5">
    <source>
        <dbReference type="ARBA" id="ARBA00023163"/>
    </source>
</evidence>
<comment type="function">
    <text evidence="6">Involved in transcription antitermination. Required for transcription of ribosomal RNA (rRNA) genes. Binds specifically to the boxA antiterminator sequence of the ribosomal RNA (rrn) operons.</text>
</comment>
<evidence type="ECO:0000256" key="1">
    <source>
        <dbReference type="ARBA" id="ARBA00005952"/>
    </source>
</evidence>
<evidence type="ECO:0000259" key="8">
    <source>
        <dbReference type="Pfam" id="PF01029"/>
    </source>
</evidence>
<dbReference type="Gene3D" id="1.10.940.10">
    <property type="entry name" value="NusB-like"/>
    <property type="match status" value="1"/>
</dbReference>
<dbReference type="PANTHER" id="PTHR11078:SF3">
    <property type="entry name" value="ANTITERMINATION NUSB DOMAIN-CONTAINING PROTEIN"/>
    <property type="match status" value="1"/>
</dbReference>
<gene>
    <name evidence="6 9" type="primary">nusB</name>
    <name evidence="9" type="ORF">ACFQ2T_12050</name>
</gene>
<evidence type="ECO:0000313" key="10">
    <source>
        <dbReference type="Proteomes" id="UP001597206"/>
    </source>
</evidence>
<comment type="similarity">
    <text evidence="1 6">Belongs to the NusB family.</text>
</comment>
<keyword evidence="2 6" id="KW-0889">Transcription antitermination</keyword>
<evidence type="ECO:0000313" key="9">
    <source>
        <dbReference type="EMBL" id="MFD1123243.1"/>
    </source>
</evidence>
<evidence type="ECO:0000256" key="7">
    <source>
        <dbReference type="SAM" id="MobiDB-lite"/>
    </source>
</evidence>
<dbReference type="RefSeq" id="WP_379034744.1">
    <property type="nucleotide sequence ID" value="NZ_JBHTLN010000002.1"/>
</dbReference>
<dbReference type="InterPro" id="IPR006027">
    <property type="entry name" value="NusB_RsmB_TIM44"/>
</dbReference>
<feature type="region of interest" description="Disordered" evidence="7">
    <location>
        <begin position="1"/>
        <end position="32"/>
    </location>
</feature>
<keyword evidence="3 6" id="KW-0694">RNA-binding</keyword>
<dbReference type="SUPFAM" id="SSF48013">
    <property type="entry name" value="NusB-like"/>
    <property type="match status" value="1"/>
</dbReference>
<dbReference type="Pfam" id="PF01029">
    <property type="entry name" value="NusB"/>
    <property type="match status" value="1"/>
</dbReference>